<name>A0AAV2YYE6_9STRA</name>
<dbReference type="EC" id="2.3.2.26" evidence="3"/>
<reference evidence="9" key="1">
    <citation type="submission" date="2022-11" db="EMBL/GenBank/DDBJ databases">
        <authorList>
            <person name="Morgan W.R."/>
            <person name="Tartar A."/>
        </authorList>
    </citation>
    <scope>NUCLEOTIDE SEQUENCE</scope>
    <source>
        <strain evidence="9">ARSEF 373</strain>
    </source>
</reference>
<keyword evidence="5 6" id="KW-0833">Ubl conjugation pathway</keyword>
<comment type="catalytic activity">
    <reaction evidence="1">
        <text>S-ubiquitinyl-[E2 ubiquitin-conjugating enzyme]-L-cysteine + [acceptor protein]-L-lysine = [E2 ubiquitin-conjugating enzyme]-L-cysteine + N(6)-ubiquitinyl-[acceptor protein]-L-lysine.</text>
        <dbReference type="EC" id="2.3.2.26"/>
    </reaction>
</comment>
<dbReference type="GO" id="GO:0061630">
    <property type="term" value="F:ubiquitin protein ligase activity"/>
    <property type="evidence" value="ECO:0007669"/>
    <property type="project" value="UniProtKB-EC"/>
</dbReference>
<sequence>MEDGTYVLIAIVIFFCTTVLILVALVYCCHRSDTRSHHQLMLHAPLLPDAAAERLDAALKDVTEGFVVCPACAFENVMRFACCSLCGEDLNTKKAKKAKNAPMEARLHLNHVAHVVQFRATHEGSDSPRPSNASAHSLPDKQTLVLVNALEADAAVFPVGQPVPAAECKEALMIAGVDFPSRFSHLVQTTTGLSKADNHRLLKLSIERELVLRDSLILFSTVDPANVRVRLRVTFLNEKGSDAGGLLREWFILLAEQLADPATGLFVMVNESERSYSLDPHAASGDDYKRQYYAVGRILGRALLEGVTWGFHLSLPLLKTILGMPVSFDDLQFHDPSLYKNLRWLLDNDGAESLALTFSVSKRINGDDVDIDLIPDGQSVAVIDDNKREFVDLRVRYELFESIQVQLQMFLTGFYEVIPQHLLMSFDPEEFDLVLSGTDSIDVDDWEKHSKYSADLHEHPVLKWFWAAVRALPVASQRRLLHFATGSSRVPVAGFAALTSYDGRLSPFTLVGVDVYECPYIKSHSCFNRLELPKFTKKKHVTAALEAVLDGDVYEARTTQSAMSGLPAQDSVKTDSTDASHAWGAVTVGHTAAALASVGLGAVVLSQKKGTTKHKLLGRVWTGTMLTTAFSSYGIKQLNPGEFSWIHGLSTFTIGSITSGIYFARRRNIQAHRGCMVGGLVGATIAGVFAVATPHRLLHQLVSKKN</sequence>
<dbReference type="InterPro" id="IPR035983">
    <property type="entry name" value="Hect_E3_ubiquitin_ligase"/>
</dbReference>
<evidence type="ECO:0000256" key="6">
    <source>
        <dbReference type="PROSITE-ProRule" id="PRU00104"/>
    </source>
</evidence>
<feature type="transmembrane region" description="Helical" evidence="7">
    <location>
        <begin position="645"/>
        <end position="664"/>
    </location>
</feature>
<comment type="caution">
    <text evidence="9">The sequence shown here is derived from an EMBL/GenBank/DDBJ whole genome shotgun (WGS) entry which is preliminary data.</text>
</comment>
<keyword evidence="7" id="KW-0812">Transmembrane</keyword>
<evidence type="ECO:0000256" key="2">
    <source>
        <dbReference type="ARBA" id="ARBA00004906"/>
    </source>
</evidence>
<evidence type="ECO:0000313" key="9">
    <source>
        <dbReference type="EMBL" id="DAZ99722.1"/>
    </source>
</evidence>
<dbReference type="GO" id="GO:0016567">
    <property type="term" value="P:protein ubiquitination"/>
    <property type="evidence" value="ECO:0007669"/>
    <property type="project" value="TreeGrafter"/>
</dbReference>
<evidence type="ECO:0000256" key="5">
    <source>
        <dbReference type="ARBA" id="ARBA00022786"/>
    </source>
</evidence>
<dbReference type="Gene3D" id="3.30.2160.10">
    <property type="entry name" value="Hect, E3 ligase catalytic domain"/>
    <property type="match status" value="1"/>
</dbReference>
<dbReference type="GO" id="GO:0005737">
    <property type="term" value="C:cytoplasm"/>
    <property type="evidence" value="ECO:0007669"/>
    <property type="project" value="TreeGrafter"/>
</dbReference>
<dbReference type="EMBL" id="DAKRPA010000078">
    <property type="protein sequence ID" value="DAZ99722.1"/>
    <property type="molecule type" value="Genomic_DNA"/>
</dbReference>
<dbReference type="InterPro" id="IPR000569">
    <property type="entry name" value="HECT_dom"/>
</dbReference>
<feature type="transmembrane region" description="Helical" evidence="7">
    <location>
        <begin position="582"/>
        <end position="604"/>
    </location>
</feature>
<evidence type="ECO:0000259" key="8">
    <source>
        <dbReference type="PROSITE" id="PS50237"/>
    </source>
</evidence>
<dbReference type="GO" id="GO:0006511">
    <property type="term" value="P:ubiquitin-dependent protein catabolic process"/>
    <property type="evidence" value="ECO:0007669"/>
    <property type="project" value="TreeGrafter"/>
</dbReference>
<dbReference type="FunFam" id="3.30.2410.10:FF:000009">
    <property type="entry name" value="Probable E3 ubiquitin-protein ligase HECTD2"/>
    <property type="match status" value="1"/>
</dbReference>
<feature type="transmembrane region" description="Helical" evidence="7">
    <location>
        <begin position="616"/>
        <end position="633"/>
    </location>
</feature>
<feature type="active site" description="Glycyl thioester intermediate" evidence="6">
    <location>
        <position position="526"/>
    </location>
</feature>
<feature type="domain" description="HECT" evidence="8">
    <location>
        <begin position="223"/>
        <end position="550"/>
    </location>
</feature>
<evidence type="ECO:0000256" key="7">
    <source>
        <dbReference type="SAM" id="Phobius"/>
    </source>
</evidence>
<dbReference type="SUPFAM" id="SSF56204">
    <property type="entry name" value="Hect, E3 ligase catalytic domain"/>
    <property type="match status" value="1"/>
</dbReference>
<dbReference type="Pfam" id="PF10067">
    <property type="entry name" value="DUF2306"/>
    <property type="match status" value="1"/>
</dbReference>
<comment type="pathway">
    <text evidence="2">Protein modification; protein ubiquitination.</text>
</comment>
<dbReference type="InterPro" id="IPR050409">
    <property type="entry name" value="E3_ubiq-protein_ligase"/>
</dbReference>
<evidence type="ECO:0000256" key="4">
    <source>
        <dbReference type="ARBA" id="ARBA00022679"/>
    </source>
</evidence>
<proteinExistence type="predicted"/>
<dbReference type="CDD" id="cd00078">
    <property type="entry name" value="HECTc"/>
    <property type="match status" value="1"/>
</dbReference>
<protein>
    <recommendedName>
        <fullName evidence="3">HECT-type E3 ubiquitin transferase</fullName>
        <ecNumber evidence="3">2.3.2.26</ecNumber>
    </recommendedName>
</protein>
<dbReference type="Pfam" id="PF00632">
    <property type="entry name" value="HECT"/>
    <property type="match status" value="1"/>
</dbReference>
<organism evidence="9 10">
    <name type="scientific">Lagenidium giganteum</name>
    <dbReference type="NCBI Taxonomy" id="4803"/>
    <lineage>
        <taxon>Eukaryota</taxon>
        <taxon>Sar</taxon>
        <taxon>Stramenopiles</taxon>
        <taxon>Oomycota</taxon>
        <taxon>Peronosporomycetes</taxon>
        <taxon>Pythiales</taxon>
        <taxon>Pythiaceae</taxon>
    </lineage>
</organism>
<gene>
    <name evidence="9" type="ORF">N0F65_000900</name>
</gene>
<evidence type="ECO:0000256" key="1">
    <source>
        <dbReference type="ARBA" id="ARBA00000885"/>
    </source>
</evidence>
<keyword evidence="7" id="KW-0472">Membrane</keyword>
<evidence type="ECO:0000256" key="3">
    <source>
        <dbReference type="ARBA" id="ARBA00012485"/>
    </source>
</evidence>
<dbReference type="Proteomes" id="UP001146120">
    <property type="component" value="Unassembled WGS sequence"/>
</dbReference>
<dbReference type="PROSITE" id="PS50237">
    <property type="entry name" value="HECT"/>
    <property type="match status" value="1"/>
</dbReference>
<dbReference type="SMART" id="SM00119">
    <property type="entry name" value="HECTc"/>
    <property type="match status" value="1"/>
</dbReference>
<accession>A0AAV2YYE6</accession>
<keyword evidence="7" id="KW-1133">Transmembrane helix</keyword>
<reference evidence="9" key="2">
    <citation type="journal article" date="2023" name="Microbiol Resour">
        <title>Decontamination and Annotation of the Draft Genome Sequence of the Oomycete Lagenidium giganteum ARSEF 373.</title>
        <authorList>
            <person name="Morgan W.R."/>
            <person name="Tartar A."/>
        </authorList>
    </citation>
    <scope>NUCLEOTIDE SEQUENCE</scope>
    <source>
        <strain evidence="9">ARSEF 373</strain>
    </source>
</reference>
<evidence type="ECO:0000313" key="10">
    <source>
        <dbReference type="Proteomes" id="UP001146120"/>
    </source>
</evidence>
<dbReference type="Gene3D" id="3.90.1750.10">
    <property type="entry name" value="Hect, E3 ligase catalytic domains"/>
    <property type="match status" value="1"/>
</dbReference>
<dbReference type="PANTHER" id="PTHR11254">
    <property type="entry name" value="HECT DOMAIN UBIQUITIN-PROTEIN LIGASE"/>
    <property type="match status" value="1"/>
</dbReference>
<dbReference type="InterPro" id="IPR018750">
    <property type="entry name" value="DUF2306_membrane"/>
</dbReference>
<dbReference type="FunFam" id="3.30.2160.10:FF:000001">
    <property type="entry name" value="E3 ubiquitin-protein ligase NEDD4-like"/>
    <property type="match status" value="1"/>
</dbReference>
<dbReference type="AlphaFoldDB" id="A0AAV2YYE6"/>
<feature type="transmembrane region" description="Helical" evidence="7">
    <location>
        <begin position="7"/>
        <end position="27"/>
    </location>
</feature>
<dbReference type="Gene3D" id="3.30.2410.10">
    <property type="entry name" value="Hect, E3 ligase catalytic domain"/>
    <property type="match status" value="1"/>
</dbReference>
<feature type="transmembrane region" description="Helical" evidence="7">
    <location>
        <begin position="676"/>
        <end position="697"/>
    </location>
</feature>
<keyword evidence="4" id="KW-0808">Transferase</keyword>
<keyword evidence="10" id="KW-1185">Reference proteome</keyword>
<dbReference type="PANTHER" id="PTHR11254:SF440">
    <property type="entry name" value="E3 UBIQUITIN-PROTEIN LIGASE NEDD-4"/>
    <property type="match status" value="1"/>
</dbReference>